<dbReference type="RefSeq" id="WP_101471052.1">
    <property type="nucleotide sequence ID" value="NZ_PJND01000007.1"/>
</dbReference>
<reference evidence="2 4" key="2">
    <citation type="submission" date="2018-10" db="EMBL/GenBank/DDBJ databases">
        <title>Genomic Encyclopedia of Archaeal and Bacterial Type Strains, Phase II (KMG-II): from individual species to whole genera.</title>
        <authorList>
            <person name="Goeker M."/>
        </authorList>
    </citation>
    <scope>NUCLEOTIDE SEQUENCE [LARGE SCALE GENOMIC DNA]</scope>
    <source>
        <strain evidence="2 4">DSM 21886</strain>
    </source>
</reference>
<evidence type="ECO:0000313" key="3">
    <source>
        <dbReference type="Proteomes" id="UP000233767"/>
    </source>
</evidence>
<proteinExistence type="predicted"/>
<sequence length="729" mass="85221">MREIINLSNNNDWFDDFDEESKNMMENIQFLNLSSDFQNRISNNFRGTPEQINKSRTPNLNNPFGKDSIFYKAKEGSLRLFLEDRSLYQQAKNKFNDIDLENILINVADSDEIDDLPYFCKKRNRIRVVQHTIGDSFEKYFENFIDIKTKKLETYFDNFIWFEEGNNSNVICFHFFVSNNHIKEIICTMGSDIFDCLKSKSNINASGGFTVKNDEDEYVVNPALDKFKNDIVDRLKKFYYNEEVFLNVKLPIRTEKVIEALDQEFKAEGDYQRTVDWIFEKMEITTTLKDFVNDLKDDSKNIESYRFEESRYLPFHPNFDPVFNDSLLKAFGINPMVKIEDYFFEFEKEDIEKFKLVEKEVNWVYGFNAFFCGLWNGIIDTVDGFILLIPELYEIFTDRARLKVFLNLIKELFEHITELMGKIEEWELKNSSYSVYRYEYFQTYGLTIIMSLFLPVPKLAQSGKTSEAFRFFTQAGRTFVESEIVLTAYRFGLRVEKTSNEWRLYFYDILLSSGSKEKIANRIGNIMEVAAKNPNIVFKLLSEWKLEKLVNVKKGKGIKGLPKESFVAVQKKLYNANIAQAEFKVYYNGKTIVKELKAYSGSNIGELDGFGFSKSPNLRSNELKSNFSEVINGNITGRFLDTESKIFREFEDAHLKGIMKELGAKSTDQLRIKVSLQTILDPCNVCQGQMSKFQKLYNAKIKIFSSGAKDGYIFKKMYPKLHVDKPLKK</sequence>
<evidence type="ECO:0000313" key="4">
    <source>
        <dbReference type="Proteomes" id="UP000275027"/>
    </source>
</evidence>
<protein>
    <submittedName>
        <fullName evidence="2">Uncharacterized protein</fullName>
    </submittedName>
</protein>
<accession>A0A497UWM9</accession>
<dbReference type="Proteomes" id="UP000275027">
    <property type="component" value="Unassembled WGS sequence"/>
</dbReference>
<dbReference type="EMBL" id="PJND01000007">
    <property type="protein sequence ID" value="PKW28986.1"/>
    <property type="molecule type" value="Genomic_DNA"/>
</dbReference>
<evidence type="ECO:0000313" key="1">
    <source>
        <dbReference type="EMBL" id="PKW28986.1"/>
    </source>
</evidence>
<reference evidence="1 3" key="1">
    <citation type="submission" date="2017-12" db="EMBL/GenBank/DDBJ databases">
        <title>Genomic Encyclopedia of Type Strains, Phase III (KMG-III): the genomes of soil and plant-associated and newly described type strains.</title>
        <authorList>
            <person name="Whitman W."/>
        </authorList>
    </citation>
    <scope>NUCLEOTIDE SEQUENCE [LARGE SCALE GENOMIC DNA]</scope>
    <source>
        <strain evidence="1 3">IP-10</strain>
    </source>
</reference>
<name>A0A497UWM9_9FLAO</name>
<evidence type="ECO:0000313" key="2">
    <source>
        <dbReference type="EMBL" id="RLJ35511.1"/>
    </source>
</evidence>
<comment type="caution">
    <text evidence="2">The sequence shown here is derived from an EMBL/GenBank/DDBJ whole genome shotgun (WGS) entry which is preliminary data.</text>
</comment>
<organism evidence="2 4">
    <name type="scientific">Flavobacterium lindanitolerans</name>
    <dbReference type="NCBI Taxonomy" id="428988"/>
    <lineage>
        <taxon>Bacteria</taxon>
        <taxon>Pseudomonadati</taxon>
        <taxon>Bacteroidota</taxon>
        <taxon>Flavobacteriia</taxon>
        <taxon>Flavobacteriales</taxon>
        <taxon>Flavobacteriaceae</taxon>
        <taxon>Flavobacterium</taxon>
    </lineage>
</organism>
<dbReference type="AlphaFoldDB" id="A0A497UWM9"/>
<dbReference type="Proteomes" id="UP000233767">
    <property type="component" value="Unassembled WGS sequence"/>
</dbReference>
<gene>
    <name evidence="1" type="ORF">B0G92_0615</name>
    <name evidence="2" type="ORF">CLV50_0891</name>
</gene>
<keyword evidence="3" id="KW-1185">Reference proteome</keyword>
<dbReference type="EMBL" id="RCCB01000010">
    <property type="protein sequence ID" value="RLJ35511.1"/>
    <property type="molecule type" value="Genomic_DNA"/>
</dbReference>